<name>A0A1A9AN81_PLAOA</name>
<dbReference type="Proteomes" id="UP000078555">
    <property type="component" value="Unassembled WGS sequence"/>
</dbReference>
<dbReference type="EMBL" id="FLRD01001780">
    <property type="protein sequence ID" value="SBT58128.1"/>
    <property type="molecule type" value="Genomic_DNA"/>
</dbReference>
<proteinExistence type="predicted"/>
<protein>
    <submittedName>
        <fullName evidence="1">PIR Superfamily Protein</fullName>
    </submittedName>
</protein>
<organism evidence="1 2">
    <name type="scientific">Plasmodium ovale wallikeri</name>
    <dbReference type="NCBI Taxonomy" id="864142"/>
    <lineage>
        <taxon>Eukaryota</taxon>
        <taxon>Sar</taxon>
        <taxon>Alveolata</taxon>
        <taxon>Apicomplexa</taxon>
        <taxon>Aconoidasida</taxon>
        <taxon>Haemosporida</taxon>
        <taxon>Plasmodiidae</taxon>
        <taxon>Plasmodium</taxon>
        <taxon>Plasmodium (Plasmodium)</taxon>
    </lineage>
</organism>
<accession>A0A1A9AN81</accession>
<dbReference type="AlphaFoldDB" id="A0A1A9AN81"/>
<evidence type="ECO:0000313" key="1">
    <source>
        <dbReference type="EMBL" id="SBT58128.1"/>
    </source>
</evidence>
<gene>
    <name evidence="1" type="ORF">POVWA1_085770</name>
</gene>
<sequence length="337" mass="39438">MPSHGDSECILEEKDLPALEFNSKWKENTKFIEFENAVNSKEKINDMKTWINNFDGQLVQIYDGKSMDISRDMQDKRCRDLNYYINYILHYIPKITKNSQDAKGIIKRFKTFVDAKFKSWIKFECNRTEKDYTDNMDLIKHLDDYCENKNSFKNKILTKYDKKTCCKYANHVSERKRFFHELILANYISTENKDFHIDDNCTLKNFGKTFPNVICNGSNMSEIETDELPAPYGYGHSHSSHQHALLGTYQEDSFNTSPTKIALTSVSTLLGACISGLYLYRHSFVGSMLRNFQNRNHISNEDTYDDVNGMFSQDTSHYLDNLQENNRFHIAYDPMNS</sequence>
<reference evidence="2" key="1">
    <citation type="submission" date="2016-05" db="EMBL/GenBank/DDBJ databases">
        <authorList>
            <person name="Naeem Raeece"/>
        </authorList>
    </citation>
    <scope>NUCLEOTIDE SEQUENCE [LARGE SCALE GENOMIC DNA]</scope>
</reference>
<evidence type="ECO:0000313" key="2">
    <source>
        <dbReference type="Proteomes" id="UP000078555"/>
    </source>
</evidence>
<keyword evidence="2" id="KW-1185">Reference proteome</keyword>